<evidence type="ECO:0000313" key="2">
    <source>
        <dbReference type="EMBL" id="OGG14245.1"/>
    </source>
</evidence>
<evidence type="ECO:0000256" key="1">
    <source>
        <dbReference type="SAM" id="Phobius"/>
    </source>
</evidence>
<comment type="caution">
    <text evidence="2">The sequence shown here is derived from an EMBL/GenBank/DDBJ whole genome shotgun (WGS) entry which is preliminary data.</text>
</comment>
<accession>A0A1F5ZPH7</accession>
<dbReference type="AlphaFoldDB" id="A0A1F5ZPH7"/>
<sequence length="76" mass="8063">MRDIKLAFFISFIILVVFGGGSIAVTLNAGRKNTPAPTPAPTVIYLSPTPEITPTPTPNCLKTPKDPLCISPKPSK</sequence>
<keyword evidence="1" id="KW-0472">Membrane</keyword>
<feature type="transmembrane region" description="Helical" evidence="1">
    <location>
        <begin position="6"/>
        <end position="27"/>
    </location>
</feature>
<protein>
    <submittedName>
        <fullName evidence="2">Uncharacterized protein</fullName>
    </submittedName>
</protein>
<keyword evidence="1" id="KW-1133">Transmembrane helix</keyword>
<dbReference type="EMBL" id="MFJE01000022">
    <property type="protein sequence ID" value="OGG14245.1"/>
    <property type="molecule type" value="Genomic_DNA"/>
</dbReference>
<reference evidence="2 3" key="1">
    <citation type="journal article" date="2016" name="Nat. Commun.">
        <title>Thousands of microbial genomes shed light on interconnected biogeochemical processes in an aquifer system.</title>
        <authorList>
            <person name="Anantharaman K."/>
            <person name="Brown C.T."/>
            <person name="Hug L.A."/>
            <person name="Sharon I."/>
            <person name="Castelle C.J."/>
            <person name="Probst A.J."/>
            <person name="Thomas B.C."/>
            <person name="Singh A."/>
            <person name="Wilkins M.J."/>
            <person name="Karaoz U."/>
            <person name="Brodie E.L."/>
            <person name="Williams K.H."/>
            <person name="Hubbard S.S."/>
            <person name="Banfield J.F."/>
        </authorList>
    </citation>
    <scope>NUCLEOTIDE SEQUENCE [LARGE SCALE GENOMIC DNA]</scope>
</reference>
<evidence type="ECO:0000313" key="3">
    <source>
        <dbReference type="Proteomes" id="UP000177383"/>
    </source>
</evidence>
<keyword evidence="1" id="KW-0812">Transmembrane</keyword>
<gene>
    <name evidence="2" type="ORF">A2773_06520</name>
</gene>
<organism evidence="2 3">
    <name type="scientific">Candidatus Gottesmanbacteria bacterium RIFCSPHIGHO2_01_FULL_39_10</name>
    <dbReference type="NCBI Taxonomy" id="1798375"/>
    <lineage>
        <taxon>Bacteria</taxon>
        <taxon>Candidatus Gottesmaniibacteriota</taxon>
    </lineage>
</organism>
<name>A0A1F5ZPH7_9BACT</name>
<dbReference type="STRING" id="1798375.A2773_06520"/>
<dbReference type="Proteomes" id="UP000177383">
    <property type="component" value="Unassembled WGS sequence"/>
</dbReference>
<proteinExistence type="predicted"/>